<keyword evidence="1" id="KW-1133">Transmembrane helix</keyword>
<dbReference type="InterPro" id="IPR038880">
    <property type="entry name" value="MJ0871-like"/>
</dbReference>
<protein>
    <submittedName>
        <fullName evidence="2">Putative cobalt transporter in sulfate-reducing delta-proteobacteria</fullName>
    </submittedName>
</protein>
<dbReference type="PANTHER" id="PTHR38139">
    <property type="entry name" value="GATE DOMAIN-CONTAINING PROTEIN"/>
    <property type="match status" value="1"/>
</dbReference>
<feature type="transmembrane region" description="Helical" evidence="1">
    <location>
        <begin position="251"/>
        <end position="270"/>
    </location>
</feature>
<evidence type="ECO:0000256" key="1">
    <source>
        <dbReference type="SAM" id="Phobius"/>
    </source>
</evidence>
<dbReference type="PANTHER" id="PTHR38139:SF1">
    <property type="entry name" value="NUCLEOSIDE TRANSPORTER_FEOB GTPASE GATE DOMAIN-CONTAINING PROTEIN"/>
    <property type="match status" value="1"/>
</dbReference>
<keyword evidence="1" id="KW-0472">Membrane</keyword>
<name>A0A0W8F7V5_9ZZZZ</name>
<reference evidence="2" key="1">
    <citation type="journal article" date="2015" name="Proc. Natl. Acad. Sci. U.S.A.">
        <title>Networks of energetic and metabolic interactions define dynamics in microbial communities.</title>
        <authorList>
            <person name="Embree M."/>
            <person name="Liu J.K."/>
            <person name="Al-Bassam M.M."/>
            <person name="Zengler K."/>
        </authorList>
    </citation>
    <scope>NUCLEOTIDE SEQUENCE</scope>
</reference>
<feature type="transmembrane region" description="Helical" evidence="1">
    <location>
        <begin position="49"/>
        <end position="69"/>
    </location>
</feature>
<feature type="transmembrane region" description="Helical" evidence="1">
    <location>
        <begin position="290"/>
        <end position="312"/>
    </location>
</feature>
<comment type="caution">
    <text evidence="2">The sequence shown here is derived from an EMBL/GenBank/DDBJ whole genome shotgun (WGS) entry which is preliminary data.</text>
</comment>
<organism evidence="2">
    <name type="scientific">hydrocarbon metagenome</name>
    <dbReference type="NCBI Taxonomy" id="938273"/>
    <lineage>
        <taxon>unclassified sequences</taxon>
        <taxon>metagenomes</taxon>
        <taxon>ecological metagenomes</taxon>
    </lineage>
</organism>
<feature type="transmembrane region" description="Helical" evidence="1">
    <location>
        <begin position="108"/>
        <end position="141"/>
    </location>
</feature>
<accession>A0A0W8F7V5</accession>
<evidence type="ECO:0000313" key="2">
    <source>
        <dbReference type="EMBL" id="KUG16467.1"/>
    </source>
</evidence>
<gene>
    <name evidence="2" type="ORF">ASZ90_013863</name>
</gene>
<feature type="transmembrane region" description="Helical" evidence="1">
    <location>
        <begin position="179"/>
        <end position="197"/>
    </location>
</feature>
<dbReference type="AlphaFoldDB" id="A0A0W8F7V5"/>
<keyword evidence="1" id="KW-0812">Transmembrane</keyword>
<feature type="transmembrane region" description="Helical" evidence="1">
    <location>
        <begin position="9"/>
        <end position="29"/>
    </location>
</feature>
<dbReference type="EMBL" id="LNQE01001496">
    <property type="protein sequence ID" value="KUG16467.1"/>
    <property type="molecule type" value="Genomic_DNA"/>
</dbReference>
<sequence>MLHLLAESLVATASTMSIVFIMLFLTGLMNELGLFYKISYLAKPLISFSHLPAASASTFVVSLGSALAANTMIARMREEGSLTERQAFFCAIMNSVPVYFRELFTYHLAFVVPVLGLFAGGIYAIVALSTGIIKLFIVVILGRAYLPGGSDASRDADIPENKTTVLQAVLRSLHGQGRLFLRISSLFFIMTFLVLYLSEKGSLQSINALPIAQIFRVPPETIVPLTIYVASPKAGITLLGPMISNGSISEVKALIVLMLGSMFMLPFYSIRSLMPNYTSVFGVRLGLSLVVISTGISVLVRLLVLIVLMVLAG</sequence>
<proteinExistence type="predicted"/>